<dbReference type="EMBL" id="CP029149">
    <property type="protein sequence ID" value="QHN64484.1"/>
    <property type="molecule type" value="Genomic_DNA"/>
</dbReference>
<accession>A0A6P1QUZ6</accession>
<gene>
    <name evidence="1" type="ORF">DBX24_00550</name>
</gene>
<dbReference type="Gene3D" id="2.40.160.60">
    <property type="entry name" value="Outer membrane protein transport protein (OMPP1/FadL/TodX)"/>
    <property type="match status" value="1"/>
</dbReference>
<reference evidence="1 2" key="1">
    <citation type="submission" date="2018-04" db="EMBL/GenBank/DDBJ databases">
        <title>Characteristic and Complete Genome Sequencing of A Novel Member of Infective Endocarditis Causative Bacteria: Bergeyella cardium QL-PH.</title>
        <authorList>
            <person name="Pan H."/>
            <person name="Sun E."/>
            <person name="Zhang Y."/>
        </authorList>
    </citation>
    <scope>NUCLEOTIDE SEQUENCE [LARGE SCALE GENOMIC DNA]</scope>
    <source>
        <strain evidence="1 2">HPQL</strain>
    </source>
</reference>
<dbReference type="OrthoDB" id="1491239at2"/>
<proteinExistence type="predicted"/>
<evidence type="ECO:0000313" key="2">
    <source>
        <dbReference type="Proteomes" id="UP000464318"/>
    </source>
</evidence>
<keyword evidence="2" id="KW-1185">Reference proteome</keyword>
<dbReference type="KEGG" id="bcad:DBX24_00550"/>
<organism evidence="1 2">
    <name type="scientific">Bergeyella cardium</name>
    <dbReference type="NCBI Taxonomy" id="1585976"/>
    <lineage>
        <taxon>Bacteria</taxon>
        <taxon>Pseudomonadati</taxon>
        <taxon>Bacteroidota</taxon>
        <taxon>Flavobacteriia</taxon>
        <taxon>Flavobacteriales</taxon>
        <taxon>Weeksellaceae</taxon>
        <taxon>Bergeyella</taxon>
    </lineage>
</organism>
<dbReference type="RefSeq" id="WP_160223634.1">
    <property type="nucleotide sequence ID" value="NZ_CP029149.1"/>
</dbReference>
<dbReference type="Proteomes" id="UP000464318">
    <property type="component" value="Chromosome"/>
</dbReference>
<sequence>MKKAIVLTSCLVAYSLNAQSIGNSPYAAYGIGDVKYDNSVDISSMGGISAAYINDFNGKFNFDNPATNQNYGLTSLSIEGTNENNYFSSNYGDISTKKHSTYLSNIAFAFPITKKLKFGLGYQPYSSKGYTIVHREGASTSHYKLNKFSGSGTVSLVQGAVSYTINPNFSLGFKANYHFGKLTDLEEISYSDAVLINGYSTTNTIKSFNFTTGAVYQKKLKNDRKLTFGATYTFGSTGKSSVDYTNSTYYYLSSNEKMNETILDQKTSTGNNYLPQRATFGVGYGNDAKWFASTQFDYKSGNDVQFMGKPFHYEDSYKISAGGWYLPNYNNFRNYFSRVIYRFGAYYERGGLKLNPSNQGSGNFINEFAVTAGASFPFADANINKRSSLDIGIELGKRGTTQNNLINQTFINLKIGLNFSDLWFRKVEFD</sequence>
<name>A0A6P1QUZ6_9FLAO</name>
<dbReference type="AlphaFoldDB" id="A0A6P1QUZ6"/>
<evidence type="ECO:0000313" key="1">
    <source>
        <dbReference type="EMBL" id="QHN64484.1"/>
    </source>
</evidence>
<protein>
    <submittedName>
        <fullName evidence="1">Uncharacterized protein</fullName>
    </submittedName>
</protein>